<evidence type="ECO:0000256" key="5">
    <source>
        <dbReference type="ARBA" id="ARBA00022795"/>
    </source>
</evidence>
<keyword evidence="11" id="KW-1185">Reference proteome</keyword>
<evidence type="ECO:0000256" key="6">
    <source>
        <dbReference type="ARBA" id="ARBA00022927"/>
    </source>
</evidence>
<keyword evidence="10" id="KW-0282">Flagellum</keyword>
<evidence type="ECO:0000313" key="11">
    <source>
        <dbReference type="Proteomes" id="UP000006365"/>
    </source>
</evidence>
<dbReference type="Proteomes" id="UP000006365">
    <property type="component" value="Chromosome"/>
</dbReference>
<dbReference type="SUPFAM" id="SSF160527">
    <property type="entry name" value="V-type ATPase subunit E-like"/>
    <property type="match status" value="1"/>
</dbReference>
<keyword evidence="5" id="KW-1005">Bacterial flagellum biogenesis</keyword>
<dbReference type="RefSeq" id="WP_015724905.1">
    <property type="nucleotide sequence ID" value="NC_014972.1"/>
</dbReference>
<keyword evidence="7" id="KW-1006">Bacterial flagellum protein export</keyword>
<proteinExistence type="inferred from homology"/>
<feature type="domain" description="Flagellar assembly protein FliH/Type III secretion system HrpE" evidence="9">
    <location>
        <begin position="59"/>
        <end position="182"/>
    </location>
</feature>
<dbReference type="PANTHER" id="PTHR34982:SF1">
    <property type="entry name" value="FLAGELLAR ASSEMBLY PROTEIN FLIH"/>
    <property type="match status" value="1"/>
</dbReference>
<gene>
    <name evidence="10" type="ordered locus">Despr_2223</name>
</gene>
<feature type="region of interest" description="Disordered" evidence="8">
    <location>
        <begin position="196"/>
        <end position="219"/>
    </location>
</feature>
<reference evidence="10 11" key="1">
    <citation type="journal article" date="2011" name="Stand. Genomic Sci.">
        <title>Complete genome sequence of Desulfobulbus propionicus type strain (1pr3).</title>
        <authorList>
            <person name="Pagani I."/>
            <person name="Lapidus A."/>
            <person name="Nolan M."/>
            <person name="Lucas S."/>
            <person name="Hammon N."/>
            <person name="Deshpande S."/>
            <person name="Cheng J.F."/>
            <person name="Chertkov O."/>
            <person name="Davenport K."/>
            <person name="Tapia R."/>
            <person name="Han C."/>
            <person name="Goodwin L."/>
            <person name="Pitluck S."/>
            <person name="Liolios K."/>
            <person name="Mavromatis K."/>
            <person name="Ivanova N."/>
            <person name="Mikhailova N."/>
            <person name="Pati A."/>
            <person name="Chen A."/>
            <person name="Palaniappan K."/>
            <person name="Land M."/>
            <person name="Hauser L."/>
            <person name="Chang Y.J."/>
            <person name="Jeffries C.D."/>
            <person name="Detter J.C."/>
            <person name="Brambilla E."/>
            <person name="Kannan K.P."/>
            <person name="Djao O.D."/>
            <person name="Rohde M."/>
            <person name="Pukall R."/>
            <person name="Spring S."/>
            <person name="Goker M."/>
            <person name="Sikorski J."/>
            <person name="Woyke T."/>
            <person name="Bristow J."/>
            <person name="Eisen J.A."/>
            <person name="Markowitz V."/>
            <person name="Hugenholtz P."/>
            <person name="Kyrpides N.C."/>
            <person name="Klenk H.P."/>
        </authorList>
    </citation>
    <scope>NUCLEOTIDE SEQUENCE [LARGE SCALE GENOMIC DNA]</scope>
    <source>
        <strain evidence="11">ATCC 33891 / DSM 2032 / 1pr3</strain>
    </source>
</reference>
<keyword evidence="6" id="KW-0653">Protein transport</keyword>
<dbReference type="AlphaFoldDB" id="A0A7U4DPS7"/>
<accession>A0A7U4DPS7</accession>
<keyword evidence="4" id="KW-0813">Transport</keyword>
<evidence type="ECO:0000256" key="7">
    <source>
        <dbReference type="ARBA" id="ARBA00023225"/>
    </source>
</evidence>
<evidence type="ECO:0000256" key="4">
    <source>
        <dbReference type="ARBA" id="ARBA00022448"/>
    </source>
</evidence>
<dbReference type="InterPro" id="IPR051472">
    <property type="entry name" value="T3SS_Stator/FliH"/>
</dbReference>
<dbReference type="GO" id="GO:0015031">
    <property type="term" value="P:protein transport"/>
    <property type="evidence" value="ECO:0007669"/>
    <property type="project" value="UniProtKB-KW"/>
</dbReference>
<evidence type="ECO:0000313" key="10">
    <source>
        <dbReference type="EMBL" id="ADW18367.1"/>
    </source>
</evidence>
<dbReference type="Pfam" id="PF02108">
    <property type="entry name" value="FliH"/>
    <property type="match status" value="1"/>
</dbReference>
<feature type="compositionally biased region" description="Polar residues" evidence="8">
    <location>
        <begin position="199"/>
        <end position="209"/>
    </location>
</feature>
<dbReference type="InterPro" id="IPR018035">
    <property type="entry name" value="Flagellar_FliH/T3SS_HrpE"/>
</dbReference>
<evidence type="ECO:0000256" key="1">
    <source>
        <dbReference type="ARBA" id="ARBA00003041"/>
    </source>
</evidence>
<organism evidence="10 11">
    <name type="scientific">Desulfobulbus propionicus (strain ATCC 33891 / DSM 2032 / VKM B-1956 / 1pr3)</name>
    <dbReference type="NCBI Taxonomy" id="577650"/>
    <lineage>
        <taxon>Bacteria</taxon>
        <taxon>Pseudomonadati</taxon>
        <taxon>Thermodesulfobacteriota</taxon>
        <taxon>Desulfobulbia</taxon>
        <taxon>Desulfobulbales</taxon>
        <taxon>Desulfobulbaceae</taxon>
        <taxon>Desulfobulbus</taxon>
    </lineage>
</organism>
<sequence>MPVAEEPILPEPAPDPIPEPVPEPEPPIDLDAIRQEAYNQGMADQSARLQAEIEHAVLAFGEACQKIDQQRQRLLDHSRGDLINLIIGLSKKIVGQELVTQRNIIATTLQTALEEAIASEEYYVTLHPDDLAVAEAKVPALIASIRGLERIVFKTDSTLTRGGCLLESANCTVDATIEGQLASIEELLHERPELIPLSTEDQLSSQSLTADDAQDGHHS</sequence>
<evidence type="ECO:0000256" key="2">
    <source>
        <dbReference type="ARBA" id="ARBA00006602"/>
    </source>
</evidence>
<evidence type="ECO:0000259" key="9">
    <source>
        <dbReference type="Pfam" id="PF02108"/>
    </source>
</evidence>
<dbReference type="GO" id="GO:0044781">
    <property type="term" value="P:bacterial-type flagellum organization"/>
    <property type="evidence" value="ECO:0007669"/>
    <property type="project" value="UniProtKB-KW"/>
</dbReference>
<dbReference type="KEGG" id="dpr:Despr_2223"/>
<dbReference type="EMBL" id="CP002364">
    <property type="protein sequence ID" value="ADW18367.1"/>
    <property type="molecule type" value="Genomic_DNA"/>
</dbReference>
<comment type="similarity">
    <text evidence="2">Belongs to the FliH family.</text>
</comment>
<dbReference type="PANTHER" id="PTHR34982">
    <property type="entry name" value="YOP PROTEINS TRANSLOCATION PROTEIN L"/>
    <property type="match status" value="1"/>
</dbReference>
<comment type="function">
    <text evidence="1">Needed for flagellar regrowth and assembly.</text>
</comment>
<dbReference type="GO" id="GO:0005829">
    <property type="term" value="C:cytosol"/>
    <property type="evidence" value="ECO:0007669"/>
    <property type="project" value="TreeGrafter"/>
</dbReference>
<keyword evidence="10" id="KW-0966">Cell projection</keyword>
<evidence type="ECO:0000256" key="8">
    <source>
        <dbReference type="SAM" id="MobiDB-lite"/>
    </source>
</evidence>
<protein>
    <recommendedName>
        <fullName evidence="3">Flagellar assembly protein FliH</fullName>
    </recommendedName>
</protein>
<keyword evidence="10" id="KW-0969">Cilium</keyword>
<evidence type="ECO:0000256" key="3">
    <source>
        <dbReference type="ARBA" id="ARBA00016507"/>
    </source>
</evidence>
<feature type="compositionally biased region" description="Pro residues" evidence="8">
    <location>
        <begin position="9"/>
        <end position="27"/>
    </location>
</feature>
<feature type="region of interest" description="Disordered" evidence="8">
    <location>
        <begin position="1"/>
        <end position="29"/>
    </location>
</feature>
<name>A0A7U4DPS7_DESPD</name>